<feature type="signal peptide" evidence="4">
    <location>
        <begin position="1"/>
        <end position="23"/>
    </location>
</feature>
<comment type="caution">
    <text evidence="5">The sequence shown here is derived from an EMBL/GenBank/DDBJ whole genome shotgun (WGS) entry which is preliminary data.</text>
</comment>
<dbReference type="InterPro" id="IPR018389">
    <property type="entry name" value="DctP_fam"/>
</dbReference>
<dbReference type="RefSeq" id="WP_161316131.1">
    <property type="nucleotide sequence ID" value="NZ_WTUW01000002.1"/>
</dbReference>
<dbReference type="PANTHER" id="PTHR33376:SF7">
    <property type="entry name" value="C4-DICARBOXYLATE-BINDING PROTEIN DCTB"/>
    <property type="match status" value="1"/>
</dbReference>
<keyword evidence="2" id="KW-0813">Transport</keyword>
<keyword evidence="3 4" id="KW-0732">Signal</keyword>
<evidence type="ECO:0000256" key="3">
    <source>
        <dbReference type="ARBA" id="ARBA00022729"/>
    </source>
</evidence>
<reference evidence="5 6" key="1">
    <citation type="submission" date="2019-12" db="EMBL/GenBank/DDBJ databases">
        <title>Snethiella sp. nov. sp. isolated from sea sand.</title>
        <authorList>
            <person name="Kim J."/>
            <person name="Jeong S.E."/>
            <person name="Jung H.S."/>
            <person name="Jeon C.O."/>
        </authorList>
    </citation>
    <scope>NUCLEOTIDE SEQUENCE [LARGE SCALE GENOMIC DNA]</scope>
    <source>
        <strain evidence="5 6">DP05</strain>
    </source>
</reference>
<sequence>MKRLLFSGVAVALAMLVAPVVYAEENPYTYKNLPEKDDQIKMVVAHTVNMEWSSHTATLKRFTELVAIYTNNEIRGEIFPGGQLGGEREMAKQTRQGQIHVSLPATNNLATMAPSLNVFILPYIATSTEEVNYLQDNLTPFLVPRVIEEAGVRIVGWENSGWRAFFYKSDEPIEKPADLAKFKMRVPPNPVMIATYKAWDANPVPLGWTELYNALQQGVVDGGDNPVTDVIGMKFYEVINRMTRFHYTILTHPIIVSEKWFQGLSKEHQEAILRAGREATDYIRWWQPIDEAHWWEKAKEQNVIVTDIKDETEWVEKARKIWPDYYQNIGPDGEMVANKAVAIIEEHRAKMK</sequence>
<evidence type="ECO:0000256" key="4">
    <source>
        <dbReference type="SAM" id="SignalP"/>
    </source>
</evidence>
<dbReference type="Gene3D" id="3.40.190.170">
    <property type="entry name" value="Bacterial extracellular solute-binding protein, family 7"/>
    <property type="match status" value="1"/>
</dbReference>
<dbReference type="PANTHER" id="PTHR33376">
    <property type="match status" value="1"/>
</dbReference>
<dbReference type="NCBIfam" id="NF037995">
    <property type="entry name" value="TRAP_S1"/>
    <property type="match status" value="1"/>
</dbReference>
<keyword evidence="6" id="KW-1185">Reference proteome</keyword>
<protein>
    <submittedName>
        <fullName evidence="5">ABC transporter substrate-binding protein</fullName>
    </submittedName>
</protein>
<dbReference type="Pfam" id="PF03480">
    <property type="entry name" value="DctP"/>
    <property type="match status" value="1"/>
</dbReference>
<dbReference type="InterPro" id="IPR004682">
    <property type="entry name" value="TRAP_DctP"/>
</dbReference>
<evidence type="ECO:0000313" key="5">
    <source>
        <dbReference type="EMBL" id="MZR31645.1"/>
    </source>
</evidence>
<proteinExistence type="inferred from homology"/>
<dbReference type="EMBL" id="WTUW01000002">
    <property type="protein sequence ID" value="MZR31645.1"/>
    <property type="molecule type" value="Genomic_DNA"/>
</dbReference>
<dbReference type="GO" id="GO:0055085">
    <property type="term" value="P:transmembrane transport"/>
    <property type="evidence" value="ECO:0007669"/>
    <property type="project" value="InterPro"/>
</dbReference>
<gene>
    <name evidence="5" type="ORF">GQE98_13470</name>
</gene>
<dbReference type="CDD" id="cd13603">
    <property type="entry name" value="PBP2_TRAP_Siap_TeaA_like"/>
    <property type="match status" value="1"/>
</dbReference>
<dbReference type="InterPro" id="IPR038404">
    <property type="entry name" value="TRAP_DctP_sf"/>
</dbReference>
<evidence type="ECO:0000256" key="2">
    <source>
        <dbReference type="ARBA" id="ARBA00022448"/>
    </source>
</evidence>
<organism evidence="5 6">
    <name type="scientific">Sneathiella litorea</name>
    <dbReference type="NCBI Taxonomy" id="2606216"/>
    <lineage>
        <taxon>Bacteria</taxon>
        <taxon>Pseudomonadati</taxon>
        <taxon>Pseudomonadota</taxon>
        <taxon>Alphaproteobacteria</taxon>
        <taxon>Sneathiellales</taxon>
        <taxon>Sneathiellaceae</taxon>
        <taxon>Sneathiella</taxon>
    </lineage>
</organism>
<dbReference type="PIRSF" id="PIRSF006470">
    <property type="entry name" value="DctB"/>
    <property type="match status" value="1"/>
</dbReference>
<feature type="chain" id="PRO_5026883236" evidence="4">
    <location>
        <begin position="24"/>
        <end position="352"/>
    </location>
</feature>
<dbReference type="AlphaFoldDB" id="A0A6L8W969"/>
<evidence type="ECO:0000313" key="6">
    <source>
        <dbReference type="Proteomes" id="UP000476030"/>
    </source>
</evidence>
<accession>A0A6L8W969</accession>
<dbReference type="GO" id="GO:0030288">
    <property type="term" value="C:outer membrane-bounded periplasmic space"/>
    <property type="evidence" value="ECO:0007669"/>
    <property type="project" value="InterPro"/>
</dbReference>
<dbReference type="Proteomes" id="UP000476030">
    <property type="component" value="Unassembled WGS sequence"/>
</dbReference>
<evidence type="ECO:0000256" key="1">
    <source>
        <dbReference type="ARBA" id="ARBA00009023"/>
    </source>
</evidence>
<name>A0A6L8W969_9PROT</name>
<comment type="similarity">
    <text evidence="1">Belongs to the bacterial solute-binding protein 7 family.</text>
</comment>